<keyword evidence="1" id="KW-0808">Transferase</keyword>
<protein>
    <submittedName>
        <fullName evidence="1">Fatty acid synthase alpha subunit Lsd1</fullName>
        <ecNumber evidence="1">2.3.1.86</ecNumber>
    </submittedName>
</protein>
<dbReference type="EC" id="2.3.1.86" evidence="1"/>
<name>A0ACC1JDJ9_9FUNG</name>
<sequence length="1002" mass="111259">MQGAKHTGNFVRSIMRPRPGQAVSVQMEDGMPKQVRVSRRNQATADVNISSDILGNISLTIYHLVNGSELPVEFKFVYCPDAPYALIREVMDGRDNRICLPLRMISCIGDQIGELSTPVVGMTDSSASYKKNGFIVTEDFVKRYCRTVDNRCAYYQPHDSRQMHAPMDALFVIATPGLFKFLTISPFNEGVLDMLHLGYQCSFADTFQTLRVGDSISYEVTMQELVNVIGGKRLVLRVQFYSMGTRIASLSTSFHYRNTTVDQSIAFRHVQEAPMELKIQTQADAAVLRNREWFVPSEGAEADIVPGTVLEFELSSHYRFKSETVYSYIQTTGRVMRRNPCVPGQKVVVGEVDFECYESLGNPVIAFLQRHGTGMDPVSLFDGPGIPVQKKMRVVAPRSAAPYAAASGDFNPIHTNPYMASYAGLPSTIIHGMWTAATTRALIEETVAQGIPDRMRAYSTEFVDMVFPGDTLDTKLYHIGMKGGRMLVSGETVNQRGSAVLTCTAEIEQPPTAMVFTGQGAQQVGMGMDLYAASEAARSVWDRADAHMIARYGVSLLHIVRKNPTEVTVKFSRCQKGALVHKSYMSLETELVNGDGSVSTVPLFPDINTRTRSFTHRAASGLLNATQFTQPAQTVFALACIADMRSKSLIPERAVFAGHSLGEFGALAAMTHIFSVEDIVDITFYRGMLLNKSVERDAQNRSQYGMAAVNPARVARAFNESELYFVVEAICRHGKRLLELVNLNVNGQQYVVTGHLSQLDVLRRVLDTISIRRISTSGHSWKEHVEALIRDTIVAHDGDITPRRGRATIPLSGIDVPSHSTQLLPAVACFRRCLQGRIRAGAVDYQQLRDIYIPNVTARAFEVSKDYFEHAHGITRSPVLAWELRDWNYPDVPEHSSVVSHLARTLLIELIAYQFASPVRWIATQDLLFGARGISRLIEVGPTPTLIGMAHKTLAAEKFTERDVTVLHIQQNNSDVYYLYEEEVVDDAEHSVEDTAPVATPV</sequence>
<accession>A0ACC1JDJ9</accession>
<evidence type="ECO:0000313" key="2">
    <source>
        <dbReference type="Proteomes" id="UP001150603"/>
    </source>
</evidence>
<comment type="caution">
    <text evidence="1">The sequence shown here is derived from an EMBL/GenBank/DDBJ whole genome shotgun (WGS) entry which is preliminary data.</text>
</comment>
<feature type="non-terminal residue" evidence="1">
    <location>
        <position position="1002"/>
    </location>
</feature>
<proteinExistence type="predicted"/>
<keyword evidence="1" id="KW-0012">Acyltransferase</keyword>
<organism evidence="1 2">
    <name type="scientific">Linderina macrospora</name>
    <dbReference type="NCBI Taxonomy" id="4868"/>
    <lineage>
        <taxon>Eukaryota</taxon>
        <taxon>Fungi</taxon>
        <taxon>Fungi incertae sedis</taxon>
        <taxon>Zoopagomycota</taxon>
        <taxon>Kickxellomycotina</taxon>
        <taxon>Kickxellomycetes</taxon>
        <taxon>Kickxellales</taxon>
        <taxon>Kickxellaceae</taxon>
        <taxon>Linderina</taxon>
    </lineage>
</organism>
<gene>
    <name evidence="1" type="primary">fas2_6</name>
    <name evidence="1" type="ORF">FBU59_001671</name>
</gene>
<keyword evidence="2" id="KW-1185">Reference proteome</keyword>
<reference evidence="1" key="1">
    <citation type="submission" date="2022-07" db="EMBL/GenBank/DDBJ databases">
        <title>Phylogenomic reconstructions and comparative analyses of Kickxellomycotina fungi.</title>
        <authorList>
            <person name="Reynolds N.K."/>
            <person name="Stajich J.E."/>
            <person name="Barry K."/>
            <person name="Grigoriev I.V."/>
            <person name="Crous P."/>
            <person name="Smith M.E."/>
        </authorList>
    </citation>
    <scope>NUCLEOTIDE SEQUENCE</scope>
    <source>
        <strain evidence="1">NRRL 5244</strain>
    </source>
</reference>
<dbReference type="EMBL" id="JANBPW010000790">
    <property type="protein sequence ID" value="KAJ1948269.1"/>
    <property type="molecule type" value="Genomic_DNA"/>
</dbReference>
<dbReference type="Proteomes" id="UP001150603">
    <property type="component" value="Unassembled WGS sequence"/>
</dbReference>
<evidence type="ECO:0000313" key="1">
    <source>
        <dbReference type="EMBL" id="KAJ1948269.1"/>
    </source>
</evidence>